<proteinExistence type="predicted"/>
<feature type="transmembrane region" description="Helical" evidence="1">
    <location>
        <begin position="44"/>
        <end position="59"/>
    </location>
</feature>
<accession>A0A5D2JXX0</accession>
<protein>
    <submittedName>
        <fullName evidence="2">Uncharacterized protein</fullName>
    </submittedName>
</protein>
<dbReference type="Gene3D" id="1.25.10.10">
    <property type="entry name" value="Leucine-rich Repeat Variant"/>
    <property type="match status" value="1"/>
</dbReference>
<keyword evidence="1" id="KW-1133">Transmembrane helix</keyword>
<keyword evidence="1" id="KW-0812">Transmembrane</keyword>
<dbReference type="EMBL" id="CM017630">
    <property type="protein sequence ID" value="TYH59309.1"/>
    <property type="molecule type" value="Genomic_DNA"/>
</dbReference>
<keyword evidence="3" id="KW-1185">Reference proteome</keyword>
<evidence type="ECO:0000313" key="2">
    <source>
        <dbReference type="EMBL" id="TYH59309.1"/>
    </source>
</evidence>
<dbReference type="InterPro" id="IPR011989">
    <property type="entry name" value="ARM-like"/>
</dbReference>
<name>A0A5D2JXX0_GOSTO</name>
<dbReference type="Proteomes" id="UP000322667">
    <property type="component" value="Chromosome D08"/>
</dbReference>
<organism evidence="2 3">
    <name type="scientific">Gossypium tomentosum</name>
    <name type="common">Hawaiian cotton</name>
    <name type="synonym">Gossypium sandvicense</name>
    <dbReference type="NCBI Taxonomy" id="34277"/>
    <lineage>
        <taxon>Eukaryota</taxon>
        <taxon>Viridiplantae</taxon>
        <taxon>Streptophyta</taxon>
        <taxon>Embryophyta</taxon>
        <taxon>Tracheophyta</taxon>
        <taxon>Spermatophyta</taxon>
        <taxon>Magnoliopsida</taxon>
        <taxon>eudicotyledons</taxon>
        <taxon>Gunneridae</taxon>
        <taxon>Pentapetalae</taxon>
        <taxon>rosids</taxon>
        <taxon>malvids</taxon>
        <taxon>Malvales</taxon>
        <taxon>Malvaceae</taxon>
        <taxon>Malvoideae</taxon>
        <taxon>Gossypium</taxon>
    </lineage>
</organism>
<dbReference type="AlphaFoldDB" id="A0A5D2JXX0"/>
<keyword evidence="1" id="KW-0472">Membrane</keyword>
<sequence length="102" mass="11552">MVLLWDVDSGLAQIDKYLHIDDKYVIAGALLGARLVNCSVTNDYNSVSLFLLFISWFVQRVRVRCYILNFFLVNSLFLCPVVELLNGGGQELLNLLKQPSID</sequence>
<evidence type="ECO:0000256" key="1">
    <source>
        <dbReference type="SAM" id="Phobius"/>
    </source>
</evidence>
<evidence type="ECO:0000313" key="3">
    <source>
        <dbReference type="Proteomes" id="UP000322667"/>
    </source>
</evidence>
<reference evidence="2 3" key="1">
    <citation type="submission" date="2019-07" db="EMBL/GenBank/DDBJ databases">
        <title>WGS assembly of Gossypium tomentosum.</title>
        <authorList>
            <person name="Chen Z.J."/>
            <person name="Sreedasyam A."/>
            <person name="Ando A."/>
            <person name="Song Q."/>
            <person name="De L."/>
            <person name="Hulse-Kemp A."/>
            <person name="Ding M."/>
            <person name="Ye W."/>
            <person name="Kirkbride R."/>
            <person name="Jenkins J."/>
            <person name="Plott C."/>
            <person name="Lovell J."/>
            <person name="Lin Y.-M."/>
            <person name="Vaughn R."/>
            <person name="Liu B."/>
            <person name="Li W."/>
            <person name="Simpson S."/>
            <person name="Scheffler B."/>
            <person name="Saski C."/>
            <person name="Grover C."/>
            <person name="Hu G."/>
            <person name="Conover J."/>
            <person name="Carlson J."/>
            <person name="Shu S."/>
            <person name="Boston L."/>
            <person name="Williams M."/>
            <person name="Peterson D."/>
            <person name="Mcgee K."/>
            <person name="Jones D."/>
            <person name="Wendel J."/>
            <person name="Stelly D."/>
            <person name="Grimwood J."/>
            <person name="Schmutz J."/>
        </authorList>
    </citation>
    <scope>NUCLEOTIDE SEQUENCE [LARGE SCALE GENOMIC DNA]</scope>
    <source>
        <strain evidence="2">7179.01</strain>
    </source>
</reference>
<feature type="transmembrane region" description="Helical" evidence="1">
    <location>
        <begin position="66"/>
        <end position="85"/>
    </location>
</feature>
<gene>
    <name evidence="2" type="ORF">ES332_D08G213600v1</name>
</gene>